<evidence type="ECO:0000313" key="2">
    <source>
        <dbReference type="EMBL" id="SNS57584.1"/>
    </source>
</evidence>
<evidence type="ECO:0000259" key="1">
    <source>
        <dbReference type="Pfam" id="PF12728"/>
    </source>
</evidence>
<dbReference type="AlphaFoldDB" id="A0A239FNR6"/>
<dbReference type="GO" id="GO:0003677">
    <property type="term" value="F:DNA binding"/>
    <property type="evidence" value="ECO:0007669"/>
    <property type="project" value="InterPro"/>
</dbReference>
<sequence>MRWLKRVLMLHDALRCVTLPGMSRSPGSEIPVERLLYTPQEAAEITSFTRDWLVRAASRGEIPHRRYGKRLFRFAHEDLEAIKDMGACPVEPAEQWDRAN</sequence>
<dbReference type="Proteomes" id="UP000198318">
    <property type="component" value="Unassembled WGS sequence"/>
</dbReference>
<dbReference type="Pfam" id="PF12728">
    <property type="entry name" value="HTH_17"/>
    <property type="match status" value="1"/>
</dbReference>
<proteinExistence type="predicted"/>
<dbReference type="InterPro" id="IPR041657">
    <property type="entry name" value="HTH_17"/>
</dbReference>
<feature type="domain" description="Helix-turn-helix" evidence="1">
    <location>
        <begin position="36"/>
        <end position="81"/>
    </location>
</feature>
<organism evidence="2 3">
    <name type="scientific">Actinomadura meyerae</name>
    <dbReference type="NCBI Taxonomy" id="240840"/>
    <lineage>
        <taxon>Bacteria</taxon>
        <taxon>Bacillati</taxon>
        <taxon>Actinomycetota</taxon>
        <taxon>Actinomycetes</taxon>
        <taxon>Streptosporangiales</taxon>
        <taxon>Thermomonosporaceae</taxon>
        <taxon>Actinomadura</taxon>
    </lineage>
</organism>
<dbReference type="InterPro" id="IPR010093">
    <property type="entry name" value="SinI_DNA-bd"/>
</dbReference>
<evidence type="ECO:0000313" key="3">
    <source>
        <dbReference type="Proteomes" id="UP000198318"/>
    </source>
</evidence>
<accession>A0A239FNR6</accession>
<dbReference type="EMBL" id="FZOR01000006">
    <property type="protein sequence ID" value="SNS57584.1"/>
    <property type="molecule type" value="Genomic_DNA"/>
</dbReference>
<keyword evidence="3" id="KW-1185">Reference proteome</keyword>
<reference evidence="2 3" key="1">
    <citation type="submission" date="2017-06" db="EMBL/GenBank/DDBJ databases">
        <authorList>
            <person name="Kim H.J."/>
            <person name="Triplett B.A."/>
        </authorList>
    </citation>
    <scope>NUCLEOTIDE SEQUENCE [LARGE SCALE GENOMIC DNA]</scope>
    <source>
        <strain evidence="2 3">DSM 44715</strain>
    </source>
</reference>
<name>A0A239FNR6_9ACTN</name>
<dbReference type="OrthoDB" id="4949931at2"/>
<dbReference type="NCBIfam" id="TIGR01764">
    <property type="entry name" value="excise"/>
    <property type="match status" value="1"/>
</dbReference>
<gene>
    <name evidence="2" type="ORF">SAMN05443665_100670</name>
</gene>
<protein>
    <submittedName>
        <fullName evidence="2">DNA binding domain-containing protein, excisionase family</fullName>
    </submittedName>
</protein>